<dbReference type="Proteomes" id="UP000013777">
    <property type="component" value="Unassembled WGS sequence"/>
</dbReference>
<organism evidence="1 2">
    <name type="scientific">Enterococcus asini ATCC 700915</name>
    <dbReference type="NCBI Taxonomy" id="1158606"/>
    <lineage>
        <taxon>Bacteria</taxon>
        <taxon>Bacillati</taxon>
        <taxon>Bacillota</taxon>
        <taxon>Bacilli</taxon>
        <taxon>Lactobacillales</taxon>
        <taxon>Enterococcaceae</taxon>
        <taxon>Enterococcus</taxon>
    </lineage>
</organism>
<gene>
    <name evidence="1" type="ORF">UAS_00568</name>
</gene>
<dbReference type="eggNOG" id="ENOG50307QY">
    <property type="taxonomic scope" value="Bacteria"/>
</dbReference>
<dbReference type="InterPro" id="IPR021571">
    <property type="entry name" value="DUF3206"/>
</dbReference>
<dbReference type="Pfam" id="PF11472">
    <property type="entry name" value="DUF3206"/>
    <property type="match status" value="1"/>
</dbReference>
<evidence type="ECO:0000313" key="1">
    <source>
        <dbReference type="EMBL" id="EOH89454.1"/>
    </source>
</evidence>
<dbReference type="HOGENOM" id="CLU_1882514_0_0_9"/>
<sequence length="136" mass="15798">MKQFLVIDKKPNLAYVDMMERFLMNVVAFSVALVTKDYSTFSPEVLEMMESNPEWLKETVAWGQQMLAQSVVDGENYLTNEEMAEDLSGLIVLYNTATQRELTDHEDALFTNLHDRFLTLLLVDDELIKHFLEDEQ</sequence>
<evidence type="ECO:0000313" key="2">
    <source>
        <dbReference type="Proteomes" id="UP000013777"/>
    </source>
</evidence>
<dbReference type="EMBL" id="AJAP01000006">
    <property type="protein sequence ID" value="EOH89454.1"/>
    <property type="molecule type" value="Genomic_DNA"/>
</dbReference>
<comment type="caution">
    <text evidence="1">The sequence shown here is derived from an EMBL/GenBank/DDBJ whole genome shotgun (WGS) entry which is preliminary data.</text>
</comment>
<accession>R2SML5</accession>
<proteinExistence type="predicted"/>
<dbReference type="OrthoDB" id="2186253at2"/>
<dbReference type="SUPFAM" id="SSF140607">
    <property type="entry name" value="EF2947-like"/>
    <property type="match status" value="1"/>
</dbReference>
<dbReference type="InterPro" id="IPR036798">
    <property type="entry name" value="EF2947-like_sf"/>
</dbReference>
<protein>
    <submittedName>
        <fullName evidence="1">Uncharacterized protein</fullName>
    </submittedName>
</protein>
<dbReference type="Gene3D" id="1.20.120.590">
    <property type="entry name" value="EF2947-like"/>
    <property type="match status" value="1"/>
</dbReference>
<reference evidence="1 2" key="1">
    <citation type="submission" date="2013-02" db="EMBL/GenBank/DDBJ databases">
        <title>The Genome Sequence of Enterococcus asini ATCC_700915.</title>
        <authorList>
            <consortium name="The Broad Institute Genome Sequencing Platform"/>
            <consortium name="The Broad Institute Genome Sequencing Center for Infectious Disease"/>
            <person name="Earl A.M."/>
            <person name="Gilmore M.S."/>
            <person name="Lebreton F."/>
            <person name="Walker B."/>
            <person name="Young S.K."/>
            <person name="Zeng Q."/>
            <person name="Gargeya S."/>
            <person name="Fitzgerald M."/>
            <person name="Haas B."/>
            <person name="Abouelleil A."/>
            <person name="Alvarado L."/>
            <person name="Arachchi H.M."/>
            <person name="Berlin A.M."/>
            <person name="Chapman S.B."/>
            <person name="Dewar J."/>
            <person name="Goldberg J."/>
            <person name="Griggs A."/>
            <person name="Gujja S."/>
            <person name="Hansen M."/>
            <person name="Howarth C."/>
            <person name="Imamovic A."/>
            <person name="Larimer J."/>
            <person name="McCowan C."/>
            <person name="Murphy C."/>
            <person name="Neiman D."/>
            <person name="Pearson M."/>
            <person name="Priest M."/>
            <person name="Roberts A."/>
            <person name="Saif S."/>
            <person name="Shea T."/>
            <person name="Sisk P."/>
            <person name="Sykes S."/>
            <person name="Wortman J."/>
            <person name="Nusbaum C."/>
            <person name="Birren B."/>
        </authorList>
    </citation>
    <scope>NUCLEOTIDE SEQUENCE [LARGE SCALE GENOMIC DNA]</scope>
    <source>
        <strain evidence="1 2">ATCC 700915</strain>
    </source>
</reference>
<dbReference type="PATRIC" id="fig|1158606.3.peg.546"/>
<name>R2SML5_9ENTE</name>
<dbReference type="AlphaFoldDB" id="R2SML5"/>
<keyword evidence="2" id="KW-1185">Reference proteome</keyword>
<dbReference type="STRING" id="57732.RU94_GL001215"/>